<dbReference type="InterPro" id="IPR043504">
    <property type="entry name" value="Peptidase_S1_PA_chymotrypsin"/>
</dbReference>
<dbReference type="Pfam" id="PF00089">
    <property type="entry name" value="Trypsin"/>
    <property type="match status" value="1"/>
</dbReference>
<dbReference type="Gene3D" id="2.40.10.10">
    <property type="entry name" value="Trypsin-like serine proteases"/>
    <property type="match status" value="1"/>
</dbReference>
<dbReference type="InterPro" id="IPR018114">
    <property type="entry name" value="TRYPSIN_HIS"/>
</dbReference>
<protein>
    <submittedName>
        <fullName evidence="4">Serine protease-like protein</fullName>
    </submittedName>
</protein>
<dbReference type="EMBL" id="FM998782">
    <property type="protein sequence ID" value="CAX51425.1"/>
    <property type="molecule type" value="mRNA"/>
</dbReference>
<feature type="domain" description="Peptidase S1" evidence="3">
    <location>
        <begin position="37"/>
        <end position="111"/>
    </location>
</feature>
<evidence type="ECO:0000313" key="4">
    <source>
        <dbReference type="EMBL" id="CAX51425.1"/>
    </source>
</evidence>
<dbReference type="PROSITE" id="PS00134">
    <property type="entry name" value="TRYPSIN_HIS"/>
    <property type="match status" value="1"/>
</dbReference>
<keyword evidence="1" id="KW-1015">Disulfide bond</keyword>
<dbReference type="GO" id="GO:0004252">
    <property type="term" value="F:serine-type endopeptidase activity"/>
    <property type="evidence" value="ECO:0007669"/>
    <property type="project" value="InterPro"/>
</dbReference>
<accession>C5J8C0</accession>
<dbReference type="InterPro" id="IPR001254">
    <property type="entry name" value="Trypsin_dom"/>
</dbReference>
<sequence>MFPNSHSFTMRRCSIFFVFPALLIPAHLSPVGEESRIFRGREAQAGEFPWMVFVRLTDEQNCGGSIISPSYMLTAAHCVKGRSLTDLRAVVGSVDREQAPMLQLEEYLIHP</sequence>
<gene>
    <name evidence="4" type="primary">SACE</name>
</gene>
<keyword evidence="4" id="KW-0645">Protease</keyword>
<dbReference type="PANTHER" id="PTHR24250:SF27">
    <property type="entry name" value="ELASTASE 2 LIKE"/>
    <property type="match status" value="1"/>
</dbReference>
<evidence type="ECO:0000259" key="3">
    <source>
        <dbReference type="PROSITE" id="PS50240"/>
    </source>
</evidence>
<dbReference type="AlphaFoldDB" id="C5J8C0"/>
<dbReference type="InterPro" id="IPR009003">
    <property type="entry name" value="Peptidase_S1_PA"/>
</dbReference>
<proteinExistence type="evidence at transcript level"/>
<evidence type="ECO:0000256" key="1">
    <source>
        <dbReference type="ARBA" id="ARBA00023157"/>
    </source>
</evidence>
<feature type="chain" id="PRO_5002951268" evidence="2">
    <location>
        <begin position="29"/>
        <end position="111"/>
    </location>
</feature>
<feature type="non-terminal residue" evidence="4">
    <location>
        <position position="111"/>
    </location>
</feature>
<dbReference type="GO" id="GO:0006508">
    <property type="term" value="P:proteolysis"/>
    <property type="evidence" value="ECO:0007669"/>
    <property type="project" value="UniProtKB-KW"/>
</dbReference>
<name>C5J8C0_OPICY</name>
<dbReference type="PANTHER" id="PTHR24250">
    <property type="entry name" value="CHYMOTRYPSIN-RELATED"/>
    <property type="match status" value="1"/>
</dbReference>
<evidence type="ECO:0000256" key="2">
    <source>
        <dbReference type="SAM" id="SignalP"/>
    </source>
</evidence>
<keyword evidence="2" id="KW-0732">Signal</keyword>
<feature type="signal peptide" evidence="2">
    <location>
        <begin position="1"/>
        <end position="28"/>
    </location>
</feature>
<dbReference type="PROSITE" id="PS50240">
    <property type="entry name" value="TRYPSIN_DOM"/>
    <property type="match status" value="1"/>
</dbReference>
<reference evidence="4" key="1">
    <citation type="journal article" date="2009" name="Toxicon">
        <title>Cloning and characterization of cDNA sequences encoding for new venom peptides of the Brazilian scorpion Opisthacanthus cayaporum.</title>
        <authorList>
            <person name="Silva E.C."/>
            <person name="Camargos T.S."/>
            <person name="Maranhao A.Q."/>
            <person name="Silva-Pereira I."/>
            <person name="Silva L.P."/>
            <person name="Possani L.D."/>
            <person name="Schwartz E.F."/>
        </authorList>
    </citation>
    <scope>NUCLEOTIDE SEQUENCE</scope>
    <source>
        <tissue evidence="4">Venom gland</tissue>
    </source>
</reference>
<keyword evidence="4" id="KW-0378">Hydrolase</keyword>
<organism evidence="4">
    <name type="scientific">Opisthacanthus cayaporum</name>
    <name type="common">South American scorpion</name>
    <dbReference type="NCBI Taxonomy" id="573324"/>
    <lineage>
        <taxon>Eukaryota</taxon>
        <taxon>Metazoa</taxon>
        <taxon>Ecdysozoa</taxon>
        <taxon>Arthropoda</taxon>
        <taxon>Chelicerata</taxon>
        <taxon>Arachnida</taxon>
        <taxon>Scorpiones</taxon>
        <taxon>Iurida</taxon>
        <taxon>Scorpionoidea</taxon>
        <taxon>Hemiscorpiidae</taxon>
        <taxon>Opisthacanthus</taxon>
    </lineage>
</organism>
<dbReference type="SUPFAM" id="SSF50494">
    <property type="entry name" value="Trypsin-like serine proteases"/>
    <property type="match status" value="1"/>
</dbReference>